<name>A0ABX1CN79_9SPHN</name>
<keyword evidence="3" id="KW-0012">Acyltransferase</keyword>
<evidence type="ECO:0000256" key="1">
    <source>
        <dbReference type="SAM" id="Phobius"/>
    </source>
</evidence>
<dbReference type="Proteomes" id="UP000732399">
    <property type="component" value="Unassembled WGS sequence"/>
</dbReference>
<keyword evidence="4" id="KW-1185">Reference proteome</keyword>
<evidence type="ECO:0000259" key="2">
    <source>
        <dbReference type="Pfam" id="PF01757"/>
    </source>
</evidence>
<keyword evidence="3" id="KW-0808">Transferase</keyword>
<comment type="caution">
    <text evidence="3">The sequence shown here is derived from an EMBL/GenBank/DDBJ whole genome shotgun (WGS) entry which is preliminary data.</text>
</comment>
<feature type="domain" description="Acyltransferase 3" evidence="2">
    <location>
        <begin position="2"/>
        <end position="306"/>
    </location>
</feature>
<dbReference type="EMBL" id="JAAVJH010000007">
    <property type="protein sequence ID" value="NJR79408.1"/>
    <property type="molecule type" value="Genomic_DNA"/>
</dbReference>
<keyword evidence="1" id="KW-0472">Membrane</keyword>
<proteinExistence type="predicted"/>
<protein>
    <submittedName>
        <fullName evidence="3">Acyltransferase family protein</fullName>
    </submittedName>
</protein>
<reference evidence="3 4" key="1">
    <citation type="submission" date="2020-03" db="EMBL/GenBank/DDBJ databases">
        <authorList>
            <person name="Wang L."/>
            <person name="He N."/>
            <person name="Li Y."/>
            <person name="Fang Y."/>
            <person name="Zhang F."/>
        </authorList>
    </citation>
    <scope>NUCLEOTIDE SEQUENCE [LARGE SCALE GENOMIC DNA]</scope>
    <source>
        <strain evidence="3 4">36D10-4-7</strain>
    </source>
</reference>
<feature type="transmembrane region" description="Helical" evidence="1">
    <location>
        <begin position="227"/>
        <end position="249"/>
    </location>
</feature>
<keyword evidence="1" id="KW-0812">Transmembrane</keyword>
<feature type="transmembrane region" description="Helical" evidence="1">
    <location>
        <begin position="105"/>
        <end position="124"/>
    </location>
</feature>
<feature type="transmembrane region" description="Helical" evidence="1">
    <location>
        <begin position="288"/>
        <end position="312"/>
    </location>
</feature>
<dbReference type="Pfam" id="PF01757">
    <property type="entry name" value="Acyl_transf_3"/>
    <property type="match status" value="1"/>
</dbReference>
<gene>
    <name evidence="3" type="ORF">HBH26_12530</name>
</gene>
<feature type="transmembrane region" description="Helical" evidence="1">
    <location>
        <begin position="172"/>
        <end position="191"/>
    </location>
</feature>
<dbReference type="GO" id="GO:0016746">
    <property type="term" value="F:acyltransferase activity"/>
    <property type="evidence" value="ECO:0007669"/>
    <property type="project" value="UniProtKB-KW"/>
</dbReference>
<feature type="transmembrane region" description="Helical" evidence="1">
    <location>
        <begin position="35"/>
        <end position="53"/>
    </location>
</feature>
<organism evidence="3 4">
    <name type="scientific">Sphingomonas corticis</name>
    <dbReference type="NCBI Taxonomy" id="2722791"/>
    <lineage>
        <taxon>Bacteria</taxon>
        <taxon>Pseudomonadati</taxon>
        <taxon>Pseudomonadota</taxon>
        <taxon>Alphaproteobacteria</taxon>
        <taxon>Sphingomonadales</taxon>
        <taxon>Sphingomonadaceae</taxon>
        <taxon>Sphingomonas</taxon>
    </lineage>
</organism>
<dbReference type="InterPro" id="IPR002656">
    <property type="entry name" value="Acyl_transf_3_dom"/>
</dbReference>
<evidence type="ECO:0000313" key="3">
    <source>
        <dbReference type="EMBL" id="NJR79408.1"/>
    </source>
</evidence>
<keyword evidence="1" id="KW-1133">Transmembrane helix</keyword>
<accession>A0ABX1CN79</accession>
<sequence>MSIVLVTFLHVVQLSEASGLPVYRLVRLNSYLSQIRMPLFFAVAGVFAGKAIAGSWPSLLRTKVALYAWLILIWSIVRWSMITFVVNNPDNPLEGGQITELAYPFFAPITGIWFLWSLAIFFVLTKVLRALPTMTAVAVAGGISILSVTWQSLDRSAIATFVFDNIAYRNSMLYFVFFVAAALMPQLIFRIGVLSGRWVLPALASSFAILAIARAAPIPIFDGTARLASSVLGVSGVLIASRIVTSNVVGQAFNYLGKNTLAIYVAQIPVICIFMALMHPYVGQAGKLVTAAGTVFVTAMVVLLTLGIQALAKAAGAGWMYRLPRRAGDRDIVATMTKVV</sequence>
<feature type="transmembrane region" description="Helical" evidence="1">
    <location>
        <begin position="131"/>
        <end position="152"/>
    </location>
</feature>
<feature type="transmembrane region" description="Helical" evidence="1">
    <location>
        <begin position="198"/>
        <end position="221"/>
    </location>
</feature>
<feature type="transmembrane region" description="Helical" evidence="1">
    <location>
        <begin position="261"/>
        <end position="282"/>
    </location>
</feature>
<feature type="transmembrane region" description="Helical" evidence="1">
    <location>
        <begin position="65"/>
        <end position="85"/>
    </location>
</feature>
<evidence type="ECO:0000313" key="4">
    <source>
        <dbReference type="Proteomes" id="UP000732399"/>
    </source>
</evidence>